<sequence>MLKDTPATVTGAALLKRLGFYLFLGFFMLVAPGVLYIDAVVLNQSVDETSLTEILQETFLFISLLCYLVLYIKSRGKEPFFALVTAFYGVLFIRELDMFLDAIVHGFWKYPAIIVALTGIYIAAKGWQKTRQSLYTFLEIPGGIFTAFGVLLVLFFSRIFGSSKIWEPIMQDRYLYIFKSAIQECIELYGYSIIFIGSAMVFYSLFFRKDV</sequence>
<feature type="transmembrane region" description="Helical" evidence="1">
    <location>
        <begin position="54"/>
        <end position="72"/>
    </location>
</feature>
<keyword evidence="1" id="KW-0812">Transmembrane</keyword>
<name>A0A1T1H7R0_OCELI</name>
<proteinExistence type="predicted"/>
<dbReference type="STRING" id="966.BTA35_0216115"/>
<protein>
    <submittedName>
        <fullName evidence="2">Uncharacterized protein</fullName>
    </submittedName>
</protein>
<feature type="transmembrane region" description="Helical" evidence="1">
    <location>
        <begin position="188"/>
        <end position="207"/>
    </location>
</feature>
<feature type="transmembrane region" description="Helical" evidence="1">
    <location>
        <begin position="79"/>
        <end position="96"/>
    </location>
</feature>
<comment type="caution">
    <text evidence="2">The sequence shown here is derived from an EMBL/GenBank/DDBJ whole genome shotgun (WGS) entry which is preliminary data.</text>
</comment>
<reference evidence="2" key="1">
    <citation type="submission" date="2017-02" db="EMBL/GenBank/DDBJ databases">
        <title>Draft Genome Sequence of the Salt Water Bacterium Oceanospirillum linum ATCC 11336.</title>
        <authorList>
            <person name="Trachtenberg A.M."/>
            <person name="Carney J.G."/>
            <person name="Linnane J.D."/>
            <person name="Rheaume B.A."/>
            <person name="Pitts N.L."/>
            <person name="Mykles D.L."/>
            <person name="Maclea K.S."/>
        </authorList>
    </citation>
    <scope>NUCLEOTIDE SEQUENCE [LARGE SCALE GENOMIC DNA]</scope>
    <source>
        <strain evidence="2">ATCC 11336</strain>
    </source>
</reference>
<dbReference type="RefSeq" id="WP_078320842.1">
    <property type="nucleotide sequence ID" value="NZ_FXTS01000013.1"/>
</dbReference>
<keyword evidence="3" id="KW-1185">Reference proteome</keyword>
<dbReference type="Proteomes" id="UP000190064">
    <property type="component" value="Unassembled WGS sequence"/>
</dbReference>
<evidence type="ECO:0000256" key="1">
    <source>
        <dbReference type="SAM" id="Phobius"/>
    </source>
</evidence>
<dbReference type="EMBL" id="MTSD02000011">
    <property type="protein sequence ID" value="OOV85904.1"/>
    <property type="molecule type" value="Genomic_DNA"/>
</dbReference>
<evidence type="ECO:0000313" key="3">
    <source>
        <dbReference type="Proteomes" id="UP000190064"/>
    </source>
</evidence>
<feature type="transmembrane region" description="Helical" evidence="1">
    <location>
        <begin position="20"/>
        <end position="42"/>
    </location>
</feature>
<evidence type="ECO:0000313" key="2">
    <source>
        <dbReference type="EMBL" id="OOV85904.1"/>
    </source>
</evidence>
<organism evidence="2 3">
    <name type="scientific">Oceanospirillum linum</name>
    <dbReference type="NCBI Taxonomy" id="966"/>
    <lineage>
        <taxon>Bacteria</taxon>
        <taxon>Pseudomonadati</taxon>
        <taxon>Pseudomonadota</taxon>
        <taxon>Gammaproteobacteria</taxon>
        <taxon>Oceanospirillales</taxon>
        <taxon>Oceanospirillaceae</taxon>
        <taxon>Oceanospirillum</taxon>
    </lineage>
</organism>
<feature type="transmembrane region" description="Helical" evidence="1">
    <location>
        <begin position="102"/>
        <end position="124"/>
    </location>
</feature>
<dbReference type="AlphaFoldDB" id="A0A1T1H7R0"/>
<accession>A0A1T1H7R0</accession>
<feature type="transmembrane region" description="Helical" evidence="1">
    <location>
        <begin position="136"/>
        <end position="160"/>
    </location>
</feature>
<keyword evidence="1" id="KW-1133">Transmembrane helix</keyword>
<gene>
    <name evidence="2" type="ORF">BTA35_0216115</name>
</gene>
<keyword evidence="1" id="KW-0472">Membrane</keyword>